<dbReference type="GO" id="GO:1990414">
    <property type="term" value="P:replication-born double-strand break repair via sister chromatid exchange"/>
    <property type="evidence" value="ECO:0007669"/>
    <property type="project" value="TreeGrafter"/>
</dbReference>
<evidence type="ECO:0000313" key="5">
    <source>
        <dbReference type="Proteomes" id="UP000268321"/>
    </source>
</evidence>
<dbReference type="GO" id="GO:0007064">
    <property type="term" value="P:mitotic sister chromatid cohesion"/>
    <property type="evidence" value="ECO:0007669"/>
    <property type="project" value="TreeGrafter"/>
</dbReference>
<accession>A0A4P9ZFW5</accession>
<sequence>MAAILASQGPLAIVWLASNYDKKLSKQQFLNTDIISSSSLISQRQLAGKSAGTITLRLSGQLLLGIVRIYLRKTKYLLDDVHEALYKLKNSFKYASGASLGPSITSV</sequence>
<comment type="subcellular location">
    <subcellularLocation>
        <location evidence="1">Nucleus</location>
    </subcellularLocation>
</comment>
<dbReference type="GO" id="GO:0005634">
    <property type="term" value="C:nucleus"/>
    <property type="evidence" value="ECO:0007669"/>
    <property type="project" value="UniProtKB-SubCell"/>
</dbReference>
<feature type="domain" description="Rad21/Rec8-like protein N-terminal" evidence="3">
    <location>
        <begin position="3"/>
        <end position="95"/>
    </location>
</feature>
<dbReference type="GO" id="GO:0003682">
    <property type="term" value="F:chromatin binding"/>
    <property type="evidence" value="ECO:0007669"/>
    <property type="project" value="TreeGrafter"/>
</dbReference>
<evidence type="ECO:0000256" key="2">
    <source>
        <dbReference type="ARBA" id="ARBA00023242"/>
    </source>
</evidence>
<dbReference type="EMBL" id="ML004435">
    <property type="protein sequence ID" value="RKP31934.1"/>
    <property type="molecule type" value="Genomic_DNA"/>
</dbReference>
<organism evidence="4 5">
    <name type="scientific">Metschnikowia bicuspidata</name>
    <dbReference type="NCBI Taxonomy" id="27322"/>
    <lineage>
        <taxon>Eukaryota</taxon>
        <taxon>Fungi</taxon>
        <taxon>Dikarya</taxon>
        <taxon>Ascomycota</taxon>
        <taxon>Saccharomycotina</taxon>
        <taxon>Pichiomycetes</taxon>
        <taxon>Metschnikowiaceae</taxon>
        <taxon>Metschnikowia</taxon>
    </lineage>
</organism>
<gene>
    <name evidence="4" type="ORF">METBISCDRAFT_26078</name>
</gene>
<evidence type="ECO:0000256" key="1">
    <source>
        <dbReference type="ARBA" id="ARBA00004123"/>
    </source>
</evidence>
<proteinExistence type="predicted"/>
<dbReference type="AlphaFoldDB" id="A0A4P9ZFW5"/>
<dbReference type="PANTHER" id="PTHR12585:SF69">
    <property type="entry name" value="FI11703P"/>
    <property type="match status" value="1"/>
</dbReference>
<keyword evidence="5" id="KW-1185">Reference proteome</keyword>
<name>A0A4P9ZFW5_9ASCO</name>
<evidence type="ECO:0000259" key="3">
    <source>
        <dbReference type="Pfam" id="PF04825"/>
    </source>
</evidence>
<dbReference type="OrthoDB" id="10071381at2759"/>
<protein>
    <submittedName>
        <fullName evidence="4">Rad21/Rec8 like protein</fullName>
    </submittedName>
</protein>
<dbReference type="Pfam" id="PF04825">
    <property type="entry name" value="Rad21_Rec8_N"/>
    <property type="match status" value="1"/>
</dbReference>
<dbReference type="InterPro" id="IPR006910">
    <property type="entry name" value="Rad21_Rec8_N"/>
</dbReference>
<dbReference type="PANTHER" id="PTHR12585">
    <property type="entry name" value="SCC1 / RAD21 FAMILY MEMBER"/>
    <property type="match status" value="1"/>
</dbReference>
<dbReference type="InterPro" id="IPR039781">
    <property type="entry name" value="Rad21/Rec8-like"/>
</dbReference>
<keyword evidence="2" id="KW-0539">Nucleus</keyword>
<evidence type="ECO:0000313" key="4">
    <source>
        <dbReference type="EMBL" id="RKP31934.1"/>
    </source>
</evidence>
<feature type="non-terminal residue" evidence="4">
    <location>
        <position position="107"/>
    </location>
</feature>
<dbReference type="Proteomes" id="UP000268321">
    <property type="component" value="Unassembled WGS sequence"/>
</dbReference>
<dbReference type="GO" id="GO:0030892">
    <property type="term" value="C:mitotic cohesin complex"/>
    <property type="evidence" value="ECO:0007669"/>
    <property type="project" value="TreeGrafter"/>
</dbReference>
<reference evidence="5" key="1">
    <citation type="journal article" date="2018" name="Nat. Microbiol.">
        <title>Leveraging single-cell genomics to expand the fungal tree of life.</title>
        <authorList>
            <person name="Ahrendt S.R."/>
            <person name="Quandt C.A."/>
            <person name="Ciobanu D."/>
            <person name="Clum A."/>
            <person name="Salamov A."/>
            <person name="Andreopoulos B."/>
            <person name="Cheng J.F."/>
            <person name="Woyke T."/>
            <person name="Pelin A."/>
            <person name="Henrissat B."/>
            <person name="Reynolds N.K."/>
            <person name="Benny G.L."/>
            <person name="Smith M.E."/>
            <person name="James T.Y."/>
            <person name="Grigoriev I.V."/>
        </authorList>
    </citation>
    <scope>NUCLEOTIDE SEQUENCE [LARGE SCALE GENOMIC DNA]</scope>
    <source>
        <strain evidence="5">Baker2002</strain>
    </source>
</reference>